<protein>
    <submittedName>
        <fullName evidence="2">Uncharacterized protein</fullName>
    </submittedName>
</protein>
<feature type="transmembrane region" description="Helical" evidence="1">
    <location>
        <begin position="12"/>
        <end position="32"/>
    </location>
</feature>
<gene>
    <name evidence="2" type="ORF">SDC9_39766</name>
</gene>
<evidence type="ECO:0000313" key="2">
    <source>
        <dbReference type="EMBL" id="MPL93632.1"/>
    </source>
</evidence>
<evidence type="ECO:0000256" key="1">
    <source>
        <dbReference type="SAM" id="Phobius"/>
    </source>
</evidence>
<accession>A0A644VT03</accession>
<reference evidence="2" key="1">
    <citation type="submission" date="2019-08" db="EMBL/GenBank/DDBJ databases">
        <authorList>
            <person name="Kucharzyk K."/>
            <person name="Murdoch R.W."/>
            <person name="Higgins S."/>
            <person name="Loffler F."/>
        </authorList>
    </citation>
    <scope>NUCLEOTIDE SEQUENCE</scope>
</reference>
<dbReference type="AlphaFoldDB" id="A0A644VT03"/>
<organism evidence="2">
    <name type="scientific">bioreactor metagenome</name>
    <dbReference type="NCBI Taxonomy" id="1076179"/>
    <lineage>
        <taxon>unclassified sequences</taxon>
        <taxon>metagenomes</taxon>
        <taxon>ecological metagenomes</taxon>
    </lineage>
</organism>
<keyword evidence="1" id="KW-0472">Membrane</keyword>
<keyword evidence="1" id="KW-0812">Transmembrane</keyword>
<comment type="caution">
    <text evidence="2">The sequence shown here is derived from an EMBL/GenBank/DDBJ whole genome shotgun (WGS) entry which is preliminary data.</text>
</comment>
<name>A0A644VT03_9ZZZZ</name>
<sequence>MKKGSTLVESIVALAILLIATTISLNIGIVAANSKKIRDKKNEANRIAYAIENEIKYNTTFENLTKSFKDNKLSYIYSDDTLENLVNTSVLNLEVGDGIEIEKVKEILASEDENRPVIELKVKIKDDDGGILCERKFLKSYWMEK</sequence>
<proteinExistence type="predicted"/>
<keyword evidence="1" id="KW-1133">Transmembrane helix</keyword>
<dbReference type="EMBL" id="VSSQ01000397">
    <property type="protein sequence ID" value="MPL93632.1"/>
    <property type="molecule type" value="Genomic_DNA"/>
</dbReference>